<dbReference type="Proteomes" id="UP000002508">
    <property type="component" value="Chromosome"/>
</dbReference>
<gene>
    <name evidence="2" type="ordered locus">Cagg_1315</name>
</gene>
<evidence type="ECO:0008006" key="4">
    <source>
        <dbReference type="Google" id="ProtNLM"/>
    </source>
</evidence>
<evidence type="ECO:0000256" key="1">
    <source>
        <dbReference type="SAM" id="Phobius"/>
    </source>
</evidence>
<sequence length="1083" mass="124919">MNVLYRSIDQERSLYSLQPTIIVGLGEIGWLIRDEWERRYKTYKEFYSPLITDVTDVCFWMLPSDVSELPDWEKLSFEEHRQRFLTRETLTDHAQQIASHYHKVRAHIKLSLTDHVRPTVFVIGATWSPEGRALLWPLAYLIRFLFGDPYDYELVGVFVTAQWEDGKRKALERDALTYELLEEGNRLAQSPDWQQTFARVFACDLIPEKISFDKVFLIDNVKQNNATSPATYNPAEIVQLISDMIEACLHSDLLSIIDRSYTADCPTHHPLYIGIGISSLVVPLVRLYDNLTNTIVANLVRVRLLTEAEQLRWDDLKKEIQQKIQQELNVAVLNAVRRRYQSDVAENQNRLELTKEYEIGQTKQKGKIVVTIVNNVDRLQSLSRIRIPQVFVRWYGRFSSRRLLQSLSRIRIPQVSLYIRGPDLLSPDESLQTIDERIDSENSQIDSFLRQFRETIRDYKDCLRSIEKICDEAIQTQLRTGEQGLVRAIRLTESIIEQVRNAVIETKKELSIQEDVLNRLKKGWRSVQRVSPLERVKNVTPFFPRPQALLLRVFLIGIVCYQFYYDGLLQGIYRPPLDLLRAMLGEGSEAAIRSTAVGLIILCLGGLAIITLLPWFVVRLYLFWARQYVCREQQTQLVEALILMRLKVLTRLQGRLEYYLKAELKRLHAELEQQHARFAEEPPEETYQEYSVVDLKELIQSFHYDVEAAIQRHRRPLVTSWLHDHADLNNVWPTLITKEEVFDNVRRQIGDVVKDHHIRPISTYLATQNLEEWAMRISKSSVPWVKIVQPIFTLADDAQNLPIEMMCLLASEGRRNLIALQIVQNLGMCELLSWADPYRIMLVRIIGGFKPAQLTRWSEMHNRWMFVSQAATQTVTPSVLSQLASLEQGGLAQSAMPDQTGQDAQAIAGDFAHLAVSQPTDGVTGDEKMNDSFDKVGHNIQNLLDAARSNVADRWIELELEQVEEQIRPLLQQSLTPNPEDVVKALKGLCYVYDNPALADRVRHCLSDIFRLIDGWLARNHIRPLVPERGERYDPQIHGTAIGEESDQSLPGGTIKCRVRRGYIQDSNNKVLLEPLVIVVKEP</sequence>
<keyword evidence="1" id="KW-0812">Transmembrane</keyword>
<feature type="transmembrane region" description="Helical" evidence="1">
    <location>
        <begin position="549"/>
        <end position="569"/>
    </location>
</feature>
<dbReference type="EMBL" id="CP001337">
    <property type="protein sequence ID" value="ACL24223.1"/>
    <property type="molecule type" value="Genomic_DNA"/>
</dbReference>
<name>B8G8G1_CHLAD</name>
<evidence type="ECO:0000313" key="3">
    <source>
        <dbReference type="Proteomes" id="UP000002508"/>
    </source>
</evidence>
<organism evidence="2 3">
    <name type="scientific">Chloroflexus aggregans (strain MD-66 / DSM 9485)</name>
    <dbReference type="NCBI Taxonomy" id="326427"/>
    <lineage>
        <taxon>Bacteria</taxon>
        <taxon>Bacillati</taxon>
        <taxon>Chloroflexota</taxon>
        <taxon>Chloroflexia</taxon>
        <taxon>Chloroflexales</taxon>
        <taxon>Chloroflexineae</taxon>
        <taxon>Chloroflexaceae</taxon>
        <taxon>Chloroflexus</taxon>
    </lineage>
</organism>
<dbReference type="STRING" id="326427.Cagg_1315"/>
<dbReference type="AlphaFoldDB" id="B8G8G1"/>
<keyword evidence="3" id="KW-1185">Reference proteome</keyword>
<dbReference type="eggNOG" id="COG0576">
    <property type="taxonomic scope" value="Bacteria"/>
</dbReference>
<dbReference type="HOGENOM" id="CLU_285711_0_0_0"/>
<evidence type="ECO:0000313" key="2">
    <source>
        <dbReference type="EMBL" id="ACL24223.1"/>
    </source>
</evidence>
<protein>
    <recommendedName>
        <fullName evidence="4">Nucleotide exchange factor GrpE</fullName>
    </recommendedName>
</protein>
<keyword evidence="1" id="KW-1133">Transmembrane helix</keyword>
<keyword evidence="1" id="KW-0472">Membrane</keyword>
<feature type="transmembrane region" description="Helical" evidence="1">
    <location>
        <begin position="590"/>
        <end position="617"/>
    </location>
</feature>
<dbReference type="RefSeq" id="WP_012616587.1">
    <property type="nucleotide sequence ID" value="NC_011831.1"/>
</dbReference>
<dbReference type="eggNOG" id="COG3206">
    <property type="taxonomic scope" value="Bacteria"/>
</dbReference>
<proteinExistence type="predicted"/>
<accession>B8G8G1</accession>
<reference evidence="2" key="1">
    <citation type="submission" date="2008-12" db="EMBL/GenBank/DDBJ databases">
        <title>Complete sequence of Chloroflexus aggregans DSM 9485.</title>
        <authorList>
            <consortium name="US DOE Joint Genome Institute"/>
            <person name="Lucas S."/>
            <person name="Copeland A."/>
            <person name="Lapidus A."/>
            <person name="Glavina del Rio T."/>
            <person name="Dalin E."/>
            <person name="Tice H."/>
            <person name="Pitluck S."/>
            <person name="Foster B."/>
            <person name="Larimer F."/>
            <person name="Land M."/>
            <person name="Hauser L."/>
            <person name="Kyrpides N."/>
            <person name="Mikhailova N."/>
            <person name="Bryant D."/>
            <person name="Richardson P."/>
        </authorList>
    </citation>
    <scope>NUCLEOTIDE SEQUENCE</scope>
    <source>
        <strain evidence="2">DSM 9485</strain>
    </source>
</reference>
<dbReference type="KEGG" id="cag:Cagg_1315"/>